<accession>A0ABW6BMG7</accession>
<gene>
    <name evidence="2" type="ORF">ACFS7Y_18800</name>
</gene>
<name>A0ABW6BMG7_9SPHI</name>
<organism evidence="2 3">
    <name type="scientific">Sphingobacterium bambusae</name>
    <dbReference type="NCBI Taxonomy" id="662858"/>
    <lineage>
        <taxon>Bacteria</taxon>
        <taxon>Pseudomonadati</taxon>
        <taxon>Bacteroidota</taxon>
        <taxon>Sphingobacteriia</taxon>
        <taxon>Sphingobacteriales</taxon>
        <taxon>Sphingobacteriaceae</taxon>
        <taxon>Sphingobacterium</taxon>
    </lineage>
</organism>
<evidence type="ECO:0000313" key="3">
    <source>
        <dbReference type="Proteomes" id="UP001597525"/>
    </source>
</evidence>
<protein>
    <recommendedName>
        <fullName evidence="4">FecR protein domain-containing protein</fullName>
    </recommendedName>
</protein>
<keyword evidence="1" id="KW-1133">Transmembrane helix</keyword>
<dbReference type="EMBL" id="JBHUPB010000012">
    <property type="protein sequence ID" value="MFD2969451.1"/>
    <property type="molecule type" value="Genomic_DNA"/>
</dbReference>
<keyword evidence="1" id="KW-0472">Membrane</keyword>
<keyword evidence="3" id="KW-1185">Reference proteome</keyword>
<evidence type="ECO:0000256" key="1">
    <source>
        <dbReference type="SAM" id="Phobius"/>
    </source>
</evidence>
<dbReference type="Proteomes" id="UP001597525">
    <property type="component" value="Unassembled WGS sequence"/>
</dbReference>
<sequence>MEISKALLEKYELGQCTDQERDAVQKWLDNDRWEDEEDMPEEDQAVKADIWANLTAHIANEAPSATPLVTKKRVLWPIYAAAACLLLVVAVSAVRLQFDASEKSLFYADNKQHDVAWQHEQNFDLLLSKNSSAQIDLHAGSIALSGNIMFKPKRDFTLHDTRNNRVFHFKRNQVYVLSEHPSENKFLVFQKDEMAFLPPPIQRKLKKQFQIT</sequence>
<keyword evidence="1" id="KW-0812">Transmembrane</keyword>
<comment type="caution">
    <text evidence="2">The sequence shown here is derived from an EMBL/GenBank/DDBJ whole genome shotgun (WGS) entry which is preliminary data.</text>
</comment>
<feature type="transmembrane region" description="Helical" evidence="1">
    <location>
        <begin position="74"/>
        <end position="94"/>
    </location>
</feature>
<evidence type="ECO:0000313" key="2">
    <source>
        <dbReference type="EMBL" id="MFD2969451.1"/>
    </source>
</evidence>
<proteinExistence type="predicted"/>
<evidence type="ECO:0008006" key="4">
    <source>
        <dbReference type="Google" id="ProtNLM"/>
    </source>
</evidence>
<reference evidence="3" key="1">
    <citation type="journal article" date="2019" name="Int. J. Syst. Evol. Microbiol.">
        <title>The Global Catalogue of Microorganisms (GCM) 10K type strain sequencing project: providing services to taxonomists for standard genome sequencing and annotation.</title>
        <authorList>
            <consortium name="The Broad Institute Genomics Platform"/>
            <consortium name="The Broad Institute Genome Sequencing Center for Infectious Disease"/>
            <person name="Wu L."/>
            <person name="Ma J."/>
        </authorList>
    </citation>
    <scope>NUCLEOTIDE SEQUENCE [LARGE SCALE GENOMIC DNA]</scope>
    <source>
        <strain evidence="3">KCTC 22814</strain>
    </source>
</reference>
<dbReference type="RefSeq" id="WP_320182224.1">
    <property type="nucleotide sequence ID" value="NZ_CP138332.1"/>
</dbReference>